<organism evidence="4 7">
    <name type="scientific">Poseidonibacter ostreae</name>
    <dbReference type="NCBI Taxonomy" id="2654171"/>
    <lineage>
        <taxon>Bacteria</taxon>
        <taxon>Pseudomonadati</taxon>
        <taxon>Campylobacterota</taxon>
        <taxon>Epsilonproteobacteria</taxon>
        <taxon>Campylobacterales</taxon>
        <taxon>Arcobacteraceae</taxon>
        <taxon>Poseidonibacter</taxon>
    </lineage>
</organism>
<evidence type="ECO:0000259" key="3">
    <source>
        <dbReference type="PROSITE" id="PS50977"/>
    </source>
</evidence>
<evidence type="ECO:0000313" key="4">
    <source>
        <dbReference type="EMBL" id="KAB7886856.1"/>
    </source>
</evidence>
<dbReference type="InterPro" id="IPR009057">
    <property type="entry name" value="Homeodomain-like_sf"/>
</dbReference>
<reference evidence="6 7" key="1">
    <citation type="submission" date="2019-10" db="EMBL/GenBank/DDBJ databases">
        <title>Poseidonibacter ostreae sp. nov., isolated from the gut of the Ostrea denselamellosa.</title>
        <authorList>
            <person name="Choi A."/>
        </authorList>
    </citation>
    <scope>NUCLEOTIDE SEQUENCE [LARGE SCALE GENOMIC DNA]</scope>
    <source>
        <strain evidence="4 7">SJOD-M-33</strain>
        <strain evidence="5 6">SJOD-M-5</strain>
    </source>
</reference>
<evidence type="ECO:0000256" key="1">
    <source>
        <dbReference type="ARBA" id="ARBA00023125"/>
    </source>
</evidence>
<sequence length="201" mass="23489">MPKIVDKEQKRKDIAISCSELIHEVGIKKLTVAQCAKTAGVGKGTIYEYFESKEDIIFEIINLHIEEYHEEFQRSIKDVKTTKEKIFHFFQFVLDDSPENMKHFNGYKEYLSIVLAEDNENMKGFNVNCDTFFKTQLEIIIQKGIDNKELMPQAFDFCEGLLVYEKGLALMKMTNDDFDTKVSTKKFINNLFDLIEIKKEK</sequence>
<dbReference type="Proteomes" id="UP000461010">
    <property type="component" value="Unassembled WGS sequence"/>
</dbReference>
<gene>
    <name evidence="5" type="ORF">GBG18_10125</name>
    <name evidence="4" type="ORF">GBG19_11495</name>
</gene>
<dbReference type="InterPro" id="IPR001647">
    <property type="entry name" value="HTH_TetR"/>
</dbReference>
<evidence type="ECO:0000256" key="2">
    <source>
        <dbReference type="PROSITE-ProRule" id="PRU00335"/>
    </source>
</evidence>
<dbReference type="PRINTS" id="PR00455">
    <property type="entry name" value="HTHTETR"/>
</dbReference>
<dbReference type="GO" id="GO:0003677">
    <property type="term" value="F:DNA binding"/>
    <property type="evidence" value="ECO:0007669"/>
    <property type="project" value="UniProtKB-UniRule"/>
</dbReference>
<protein>
    <submittedName>
        <fullName evidence="4">TetR family transcriptional regulator</fullName>
    </submittedName>
</protein>
<dbReference type="PANTHER" id="PTHR43479:SF11">
    <property type="entry name" value="ACREF_ENVCD OPERON REPRESSOR-RELATED"/>
    <property type="match status" value="1"/>
</dbReference>
<feature type="domain" description="HTH tetR-type" evidence="3">
    <location>
        <begin position="8"/>
        <end position="68"/>
    </location>
</feature>
<evidence type="ECO:0000313" key="6">
    <source>
        <dbReference type="Proteomes" id="UP000461010"/>
    </source>
</evidence>
<dbReference type="Proteomes" id="UP000472839">
    <property type="component" value="Unassembled WGS sequence"/>
</dbReference>
<dbReference type="SUPFAM" id="SSF46689">
    <property type="entry name" value="Homeodomain-like"/>
    <property type="match status" value="1"/>
</dbReference>
<comment type="caution">
    <text evidence="4">The sequence shown here is derived from an EMBL/GenBank/DDBJ whole genome shotgun (WGS) entry which is preliminary data.</text>
</comment>
<dbReference type="Pfam" id="PF00440">
    <property type="entry name" value="TetR_N"/>
    <property type="match status" value="1"/>
</dbReference>
<dbReference type="EMBL" id="WFKK01000037">
    <property type="protein sequence ID" value="KAB7886856.1"/>
    <property type="molecule type" value="Genomic_DNA"/>
</dbReference>
<proteinExistence type="predicted"/>
<dbReference type="InterPro" id="IPR050624">
    <property type="entry name" value="HTH-type_Tx_Regulator"/>
</dbReference>
<feature type="DNA-binding region" description="H-T-H motif" evidence="2">
    <location>
        <begin position="31"/>
        <end position="50"/>
    </location>
</feature>
<evidence type="ECO:0000313" key="5">
    <source>
        <dbReference type="EMBL" id="KAB7889939.1"/>
    </source>
</evidence>
<accession>A0A6L4WQA6</accession>
<dbReference type="PANTHER" id="PTHR43479">
    <property type="entry name" value="ACREF/ENVCD OPERON REPRESSOR-RELATED"/>
    <property type="match status" value="1"/>
</dbReference>
<dbReference type="Gene3D" id="1.10.357.10">
    <property type="entry name" value="Tetracycline Repressor, domain 2"/>
    <property type="match status" value="1"/>
</dbReference>
<keyword evidence="6" id="KW-1185">Reference proteome</keyword>
<evidence type="ECO:0000313" key="7">
    <source>
        <dbReference type="Proteomes" id="UP000472839"/>
    </source>
</evidence>
<dbReference type="EMBL" id="WFKJ01000030">
    <property type="protein sequence ID" value="KAB7889939.1"/>
    <property type="molecule type" value="Genomic_DNA"/>
</dbReference>
<keyword evidence="1 2" id="KW-0238">DNA-binding</keyword>
<dbReference type="AlphaFoldDB" id="A0A6L4WQA6"/>
<dbReference type="PROSITE" id="PS50977">
    <property type="entry name" value="HTH_TETR_2"/>
    <property type="match status" value="1"/>
</dbReference>
<name>A0A6L4WQA6_9BACT</name>
<dbReference type="RefSeq" id="WP_152190768.1">
    <property type="nucleotide sequence ID" value="NZ_WFKI01000016.1"/>
</dbReference>